<evidence type="ECO:0000313" key="2">
    <source>
        <dbReference type="Proteomes" id="UP001396334"/>
    </source>
</evidence>
<proteinExistence type="predicted"/>
<sequence length="141" mass="15811">MSSLPSKIALTTFALSHVGDNSPLTPSKTRSSGDRTSEAFERIRTLRLMMSPMSIAMTKTMTNVCDYRVTLSRERGREGMICQFLTINIRESHQEGGESNFSPDPLVEIFYLVKAQNHLEDAVVCPKDSMELAHHHGHCNE</sequence>
<reference evidence="1 2" key="1">
    <citation type="journal article" date="2024" name="G3 (Bethesda)">
        <title>Genome assembly of Hibiscus sabdariffa L. provides insights into metabolisms of medicinal natural products.</title>
        <authorList>
            <person name="Kim T."/>
        </authorList>
    </citation>
    <scope>NUCLEOTIDE SEQUENCE [LARGE SCALE GENOMIC DNA]</scope>
    <source>
        <strain evidence="1">TK-2024</strain>
        <tissue evidence="1">Old leaves</tissue>
    </source>
</reference>
<keyword evidence="2" id="KW-1185">Reference proteome</keyword>
<evidence type="ECO:0000313" key="1">
    <source>
        <dbReference type="EMBL" id="KAK8478261.1"/>
    </source>
</evidence>
<comment type="caution">
    <text evidence="1">The sequence shown here is derived from an EMBL/GenBank/DDBJ whole genome shotgun (WGS) entry which is preliminary data.</text>
</comment>
<dbReference type="EMBL" id="JBBPBN010001436">
    <property type="protein sequence ID" value="KAK8478261.1"/>
    <property type="molecule type" value="Genomic_DNA"/>
</dbReference>
<dbReference type="Proteomes" id="UP001396334">
    <property type="component" value="Unassembled WGS sequence"/>
</dbReference>
<name>A0ABR1ZD88_9ROSI</name>
<gene>
    <name evidence="1" type="ORF">V6N11_024170</name>
</gene>
<accession>A0ABR1ZD88</accession>
<protein>
    <submittedName>
        <fullName evidence="1">Uncharacterized protein</fullName>
    </submittedName>
</protein>
<organism evidence="1 2">
    <name type="scientific">Hibiscus sabdariffa</name>
    <name type="common">roselle</name>
    <dbReference type="NCBI Taxonomy" id="183260"/>
    <lineage>
        <taxon>Eukaryota</taxon>
        <taxon>Viridiplantae</taxon>
        <taxon>Streptophyta</taxon>
        <taxon>Embryophyta</taxon>
        <taxon>Tracheophyta</taxon>
        <taxon>Spermatophyta</taxon>
        <taxon>Magnoliopsida</taxon>
        <taxon>eudicotyledons</taxon>
        <taxon>Gunneridae</taxon>
        <taxon>Pentapetalae</taxon>
        <taxon>rosids</taxon>
        <taxon>malvids</taxon>
        <taxon>Malvales</taxon>
        <taxon>Malvaceae</taxon>
        <taxon>Malvoideae</taxon>
        <taxon>Hibiscus</taxon>
    </lineage>
</organism>